<reference evidence="2" key="1">
    <citation type="submission" date="2014-09" db="EMBL/GenBank/DDBJ databases">
        <authorList>
            <person name="Magalhaes I.L.F."/>
            <person name="Oliveira U."/>
            <person name="Santos F.R."/>
            <person name="Vidigal T.H.D.A."/>
            <person name="Brescovit A.D."/>
            <person name="Santos A.J."/>
        </authorList>
    </citation>
    <scope>NUCLEOTIDE SEQUENCE</scope>
    <source>
        <tissue evidence="2">Shoot tissue taken approximately 20 cm above the soil surface</tissue>
    </source>
</reference>
<reference evidence="2" key="2">
    <citation type="journal article" date="2015" name="Data Brief">
        <title>Shoot transcriptome of the giant reed, Arundo donax.</title>
        <authorList>
            <person name="Barrero R.A."/>
            <person name="Guerrero F.D."/>
            <person name="Moolhuijzen P."/>
            <person name="Goolsby J.A."/>
            <person name="Tidwell J."/>
            <person name="Bellgard S.E."/>
            <person name="Bellgard M.I."/>
        </authorList>
    </citation>
    <scope>NUCLEOTIDE SEQUENCE</scope>
    <source>
        <tissue evidence="2">Shoot tissue taken approximately 20 cm above the soil surface</tissue>
    </source>
</reference>
<feature type="chain" id="PRO_5002063231" evidence="1">
    <location>
        <begin position="17"/>
        <end position="31"/>
    </location>
</feature>
<organism evidence="2">
    <name type="scientific">Arundo donax</name>
    <name type="common">Giant reed</name>
    <name type="synonym">Donax arundinaceus</name>
    <dbReference type="NCBI Taxonomy" id="35708"/>
    <lineage>
        <taxon>Eukaryota</taxon>
        <taxon>Viridiplantae</taxon>
        <taxon>Streptophyta</taxon>
        <taxon>Embryophyta</taxon>
        <taxon>Tracheophyta</taxon>
        <taxon>Spermatophyta</taxon>
        <taxon>Magnoliopsida</taxon>
        <taxon>Liliopsida</taxon>
        <taxon>Poales</taxon>
        <taxon>Poaceae</taxon>
        <taxon>PACMAD clade</taxon>
        <taxon>Arundinoideae</taxon>
        <taxon>Arundineae</taxon>
        <taxon>Arundo</taxon>
    </lineage>
</organism>
<dbReference type="AlphaFoldDB" id="A0A0A9C9K1"/>
<dbReference type="EMBL" id="GBRH01229718">
    <property type="protein sequence ID" value="JAD68177.1"/>
    <property type="molecule type" value="Transcribed_RNA"/>
</dbReference>
<evidence type="ECO:0000313" key="2">
    <source>
        <dbReference type="EMBL" id="JAD68177.1"/>
    </source>
</evidence>
<name>A0A0A9C9K1_ARUDO</name>
<evidence type="ECO:0000256" key="1">
    <source>
        <dbReference type="SAM" id="SignalP"/>
    </source>
</evidence>
<proteinExistence type="predicted"/>
<accession>A0A0A9C9K1</accession>
<keyword evidence="1" id="KW-0732">Signal</keyword>
<feature type="signal peptide" evidence="1">
    <location>
        <begin position="1"/>
        <end position="16"/>
    </location>
</feature>
<sequence length="31" mass="3347">MTSACLLLLHLPNSSLFNVVWFVYCGNCGGS</sequence>
<protein>
    <submittedName>
        <fullName evidence="2">Uncharacterized protein</fullName>
    </submittedName>
</protein>